<dbReference type="GO" id="GO:0005737">
    <property type="term" value="C:cytoplasm"/>
    <property type="evidence" value="ECO:0007669"/>
    <property type="project" value="TreeGrafter"/>
</dbReference>
<evidence type="ECO:0000256" key="5">
    <source>
        <dbReference type="ARBA" id="ARBA00022777"/>
    </source>
</evidence>
<dbReference type="InterPro" id="IPR053235">
    <property type="entry name" value="Ser_Thr_kinase"/>
</dbReference>
<keyword evidence="2" id="KW-0723">Serine/threonine-protein kinase</keyword>
<dbReference type="InterPro" id="IPR000719">
    <property type="entry name" value="Prot_kinase_dom"/>
</dbReference>
<gene>
    <name evidence="11" type="primary">AVEN_142123_1</name>
    <name evidence="11" type="ORF">NPIL_279801</name>
</gene>
<dbReference type="OrthoDB" id="6424675at2759"/>
<feature type="domain" description="Protein kinase" evidence="10">
    <location>
        <begin position="1"/>
        <end position="285"/>
    </location>
</feature>
<keyword evidence="12" id="KW-1185">Reference proteome</keyword>
<feature type="compositionally biased region" description="Basic and acidic residues" evidence="9">
    <location>
        <begin position="961"/>
        <end position="986"/>
    </location>
</feature>
<organism evidence="11 12">
    <name type="scientific">Nephila pilipes</name>
    <name type="common">Giant wood spider</name>
    <name type="synonym">Nephila maculata</name>
    <dbReference type="NCBI Taxonomy" id="299642"/>
    <lineage>
        <taxon>Eukaryota</taxon>
        <taxon>Metazoa</taxon>
        <taxon>Ecdysozoa</taxon>
        <taxon>Arthropoda</taxon>
        <taxon>Chelicerata</taxon>
        <taxon>Arachnida</taxon>
        <taxon>Araneae</taxon>
        <taxon>Araneomorphae</taxon>
        <taxon>Entelegynae</taxon>
        <taxon>Araneoidea</taxon>
        <taxon>Nephilidae</taxon>
        <taxon>Nephila</taxon>
    </lineage>
</organism>
<evidence type="ECO:0000256" key="9">
    <source>
        <dbReference type="SAM" id="MobiDB-lite"/>
    </source>
</evidence>
<evidence type="ECO:0000313" key="11">
    <source>
        <dbReference type="EMBL" id="GFT82963.1"/>
    </source>
</evidence>
<feature type="compositionally biased region" description="Polar residues" evidence="9">
    <location>
        <begin position="471"/>
        <end position="488"/>
    </location>
</feature>
<evidence type="ECO:0000256" key="3">
    <source>
        <dbReference type="ARBA" id="ARBA00022679"/>
    </source>
</evidence>
<evidence type="ECO:0000313" key="12">
    <source>
        <dbReference type="Proteomes" id="UP000887013"/>
    </source>
</evidence>
<dbReference type="GO" id="GO:0004674">
    <property type="term" value="F:protein serine/threonine kinase activity"/>
    <property type="evidence" value="ECO:0007669"/>
    <property type="project" value="UniProtKB-KW"/>
</dbReference>
<dbReference type="PANTHER" id="PTHR24361">
    <property type="entry name" value="MITOGEN-ACTIVATED KINASE KINASE KINASE"/>
    <property type="match status" value="1"/>
</dbReference>
<comment type="caution">
    <text evidence="11">The sequence shown here is derived from an EMBL/GenBank/DDBJ whole genome shotgun (WGS) entry which is preliminary data.</text>
</comment>
<protein>
    <recommendedName>
        <fullName evidence="1">non-specific serine/threonine protein kinase</fullName>
        <ecNumber evidence="1">2.7.11.1</ecNumber>
    </recommendedName>
</protein>
<feature type="compositionally biased region" description="Basic and acidic residues" evidence="9">
    <location>
        <begin position="942"/>
        <end position="951"/>
    </location>
</feature>
<evidence type="ECO:0000259" key="10">
    <source>
        <dbReference type="PROSITE" id="PS50011"/>
    </source>
</evidence>
<evidence type="ECO:0000256" key="2">
    <source>
        <dbReference type="ARBA" id="ARBA00022527"/>
    </source>
</evidence>
<dbReference type="Proteomes" id="UP000887013">
    <property type="component" value="Unassembled WGS sequence"/>
</dbReference>
<feature type="region of interest" description="Disordered" evidence="9">
    <location>
        <begin position="942"/>
        <end position="986"/>
    </location>
</feature>
<comment type="catalytic activity">
    <reaction evidence="8">
        <text>L-seryl-[protein] + ATP = O-phospho-L-seryl-[protein] + ADP + H(+)</text>
        <dbReference type="Rhea" id="RHEA:17989"/>
        <dbReference type="Rhea" id="RHEA-COMP:9863"/>
        <dbReference type="Rhea" id="RHEA-COMP:11604"/>
        <dbReference type="ChEBI" id="CHEBI:15378"/>
        <dbReference type="ChEBI" id="CHEBI:29999"/>
        <dbReference type="ChEBI" id="CHEBI:30616"/>
        <dbReference type="ChEBI" id="CHEBI:83421"/>
        <dbReference type="ChEBI" id="CHEBI:456216"/>
        <dbReference type="EC" id="2.7.11.1"/>
    </reaction>
</comment>
<dbReference type="GO" id="GO:0005524">
    <property type="term" value="F:ATP binding"/>
    <property type="evidence" value="ECO:0007669"/>
    <property type="project" value="UniProtKB-KW"/>
</dbReference>
<evidence type="ECO:0000256" key="1">
    <source>
        <dbReference type="ARBA" id="ARBA00012513"/>
    </source>
</evidence>
<comment type="catalytic activity">
    <reaction evidence="7">
        <text>L-threonyl-[protein] + ATP = O-phospho-L-threonyl-[protein] + ADP + H(+)</text>
        <dbReference type="Rhea" id="RHEA:46608"/>
        <dbReference type="Rhea" id="RHEA-COMP:11060"/>
        <dbReference type="Rhea" id="RHEA-COMP:11605"/>
        <dbReference type="ChEBI" id="CHEBI:15378"/>
        <dbReference type="ChEBI" id="CHEBI:30013"/>
        <dbReference type="ChEBI" id="CHEBI:30616"/>
        <dbReference type="ChEBI" id="CHEBI:61977"/>
        <dbReference type="ChEBI" id="CHEBI:456216"/>
        <dbReference type="EC" id="2.7.11.1"/>
    </reaction>
</comment>
<keyword evidence="4" id="KW-0547">Nucleotide-binding</keyword>
<feature type="region of interest" description="Disordered" evidence="9">
    <location>
        <begin position="461"/>
        <end position="488"/>
    </location>
</feature>
<keyword evidence="5 11" id="KW-0418">Kinase</keyword>
<accession>A0A8X6PQ11</accession>
<dbReference type="Pfam" id="PF00069">
    <property type="entry name" value="Pkinase"/>
    <property type="match status" value="1"/>
</dbReference>
<evidence type="ECO:0000256" key="6">
    <source>
        <dbReference type="ARBA" id="ARBA00022840"/>
    </source>
</evidence>
<keyword evidence="3" id="KW-0808">Transferase</keyword>
<dbReference type="SMART" id="SM00220">
    <property type="entry name" value="S_TKc"/>
    <property type="match status" value="1"/>
</dbReference>
<evidence type="ECO:0000256" key="8">
    <source>
        <dbReference type="ARBA" id="ARBA00048679"/>
    </source>
</evidence>
<reference evidence="11" key="1">
    <citation type="submission" date="2020-08" db="EMBL/GenBank/DDBJ databases">
        <title>Multicomponent nature underlies the extraordinary mechanical properties of spider dragline silk.</title>
        <authorList>
            <person name="Kono N."/>
            <person name="Nakamura H."/>
            <person name="Mori M."/>
            <person name="Yoshida Y."/>
            <person name="Ohtoshi R."/>
            <person name="Malay A.D."/>
            <person name="Moran D.A.P."/>
            <person name="Tomita M."/>
            <person name="Numata K."/>
            <person name="Arakawa K."/>
        </authorList>
    </citation>
    <scope>NUCLEOTIDE SEQUENCE</scope>
</reference>
<dbReference type="Gene3D" id="1.10.510.10">
    <property type="entry name" value="Transferase(Phosphotransferase) domain 1"/>
    <property type="match status" value="1"/>
</dbReference>
<dbReference type="InterPro" id="IPR011009">
    <property type="entry name" value="Kinase-like_dom_sf"/>
</dbReference>
<proteinExistence type="predicted"/>
<dbReference type="EC" id="2.7.11.1" evidence="1"/>
<keyword evidence="6" id="KW-0067">ATP-binding</keyword>
<name>A0A8X6PQ11_NEPPI</name>
<evidence type="ECO:0000256" key="7">
    <source>
        <dbReference type="ARBA" id="ARBA00047899"/>
    </source>
</evidence>
<dbReference type="PROSITE" id="PS50011">
    <property type="entry name" value="PROTEIN_KINASE_DOM"/>
    <property type="match status" value="1"/>
</dbReference>
<dbReference type="PANTHER" id="PTHR24361:SF433">
    <property type="entry name" value="PROTEIN KINASE DOMAIN-CONTAINING PROTEIN"/>
    <property type="match status" value="1"/>
</dbReference>
<sequence length="1056" mass="122551">MEKYVFKASEIRYLWKHRGSKDYELKYLKAKGNSITSIIFEDIRNGYEVSGKLVASPREGEAYHWPRLQHKNLAPLLEVVSINEKISMYMSIIFEKSLTDIIHEDEFLRTRNCFERKKSYAEDILWGLDYLHNKHLCLMNLNEANIYICTQTDKAIISDFSFLTLSQRAKKRNVAVIPLYRAPEVCDELSEYFDAVAAEMWTCGVMMLQIFTGHAMPEVYGNYDVLQYVLTHVGNLHLGVLVQANMGALITSNILLLFKEFLDLFLSIDPNKRCSAKAAALSPFLVRPLCRFDQDFGKLWQCYSPQTSHYPEKKIRCSRSSIEFNNKNKLNEVSRTTASCPVSKEAADYKDRLKVDIPWNKFINLEHVSNEQKVRDRNLLTVSPHKWNCKQIYQIISNKHENVELQENQAKTMDLNNMLNSDKTSEIKTSACQMFESIYSACDTTKNNSLETIAELKELNSSENQKDSENMSDSIPFQSSTPSRGNENLQAKVNSRNDFYKEICNERKSEHCISNIVSSENSDVIYNILDGSDKLLSPLRFSPTSSVKNFQTKWNVQEELNNLSEDEKNDNLLTDYEGRDYTEIEETYFSSEINSIKTVVPINKFRSKNSLIKEHNQDNLACSIIDKNEKDTFVPCFEVKQFRYDFCKNYVAKIKRSHSESSINFLTSNTFSLKKDPCCVSCPQLHLLDQYRNCHLTLSSADIRIPLSYSREITSLKTEPTNIHEINEKEFGNYSSLSFWDSSSFLDCDINQNQVYHADNFETDNYITEILPNFHENASLVPQRPRTGHPILLDNIRINSSKSETSLHEQKKKNFRNFRSEISLEADKKLHVLNRTRKLTTKINFYNNAKIKIDSKNTFKIENCCKDISQDAKNKTGNESIIQEKFCFNRRHSYACAMMHSLELSENKCAVEGYHSNERIQNNAHSIENKLFPNFICKRQSKSQDKTEEHHKKQSIQTQHDISEKPENAKDNLKHPNERNSKKSECYENKINEIQVENFSFTDIPLNSSEIPEFVGENVKSKKTKKSKRKKSWFRHLCPGCKVYYDDKEELFAETP</sequence>
<evidence type="ECO:0000256" key="4">
    <source>
        <dbReference type="ARBA" id="ARBA00022741"/>
    </source>
</evidence>
<dbReference type="SUPFAM" id="SSF56112">
    <property type="entry name" value="Protein kinase-like (PK-like)"/>
    <property type="match status" value="1"/>
</dbReference>
<dbReference type="EMBL" id="BMAW01072426">
    <property type="protein sequence ID" value="GFT82963.1"/>
    <property type="molecule type" value="Genomic_DNA"/>
</dbReference>
<dbReference type="AlphaFoldDB" id="A0A8X6PQ11"/>